<dbReference type="PROSITE" id="PS51257">
    <property type="entry name" value="PROKAR_LIPOPROTEIN"/>
    <property type="match status" value="1"/>
</dbReference>
<dbReference type="STRING" id="1414654.BFR47_00265"/>
<dbReference type="Proteomes" id="UP000243073">
    <property type="component" value="Unassembled WGS sequence"/>
</dbReference>
<feature type="signal peptide" evidence="7">
    <location>
        <begin position="1"/>
        <end position="19"/>
    </location>
</feature>
<evidence type="ECO:0000256" key="3">
    <source>
        <dbReference type="ARBA" id="ARBA00022729"/>
    </source>
</evidence>
<dbReference type="GO" id="GO:0009636">
    <property type="term" value="P:response to toxic substance"/>
    <property type="evidence" value="ECO:0007669"/>
    <property type="project" value="InterPro"/>
</dbReference>
<proteinExistence type="inferred from homology"/>
<organism evidence="8 9">
    <name type="scientific">Oceanisphaera psychrotolerans</name>
    <dbReference type="NCBI Taxonomy" id="1414654"/>
    <lineage>
        <taxon>Bacteria</taxon>
        <taxon>Pseudomonadati</taxon>
        <taxon>Pseudomonadota</taxon>
        <taxon>Gammaproteobacteria</taxon>
        <taxon>Aeromonadales</taxon>
        <taxon>Aeromonadaceae</taxon>
        <taxon>Oceanisphaera</taxon>
    </lineage>
</organism>
<evidence type="ECO:0000256" key="1">
    <source>
        <dbReference type="ARBA" id="ARBA00010296"/>
    </source>
</evidence>
<protein>
    <submittedName>
        <fullName evidence="8">Entericidin</fullName>
    </submittedName>
</protein>
<evidence type="ECO:0000313" key="8">
    <source>
        <dbReference type="EMBL" id="OIN12178.1"/>
    </source>
</evidence>
<sequence>MTKRLLAMLMAMGLAAGLAGCNTLAGAGKDIQQGGEAVEDAARDVQSSY</sequence>
<keyword evidence="4" id="KW-0472">Membrane</keyword>
<dbReference type="Pfam" id="PF08085">
    <property type="entry name" value="Entericidin"/>
    <property type="match status" value="1"/>
</dbReference>
<keyword evidence="5" id="KW-0564">Palmitate</keyword>
<evidence type="ECO:0000313" key="9">
    <source>
        <dbReference type="Proteomes" id="UP000243073"/>
    </source>
</evidence>
<comment type="similarity">
    <text evidence="1">Belongs to the EcnA/EcnB lipoprotein family.</text>
</comment>
<accession>A0A1J4QGV1</accession>
<keyword evidence="9" id="KW-1185">Reference proteome</keyword>
<dbReference type="EMBL" id="MDKE01000011">
    <property type="protein sequence ID" value="OIN12178.1"/>
    <property type="molecule type" value="Genomic_DNA"/>
</dbReference>
<gene>
    <name evidence="8" type="ORF">BFR47_00265</name>
</gene>
<keyword evidence="6" id="KW-0449">Lipoprotein</keyword>
<dbReference type="RefSeq" id="WP_071471953.1">
    <property type="nucleotide sequence ID" value="NZ_MDKE01000011.1"/>
</dbReference>
<name>A0A1J4QGV1_9GAMM</name>
<comment type="caution">
    <text evidence="8">The sequence shown here is derived from an EMBL/GenBank/DDBJ whole genome shotgun (WGS) entry which is preliminary data.</text>
</comment>
<feature type="chain" id="PRO_5009632446" evidence="7">
    <location>
        <begin position="20"/>
        <end position="49"/>
    </location>
</feature>
<keyword evidence="3 7" id="KW-0732">Signal</keyword>
<evidence type="ECO:0000256" key="4">
    <source>
        <dbReference type="ARBA" id="ARBA00023136"/>
    </source>
</evidence>
<evidence type="ECO:0000256" key="7">
    <source>
        <dbReference type="SAM" id="SignalP"/>
    </source>
</evidence>
<dbReference type="AlphaFoldDB" id="A0A1J4QGV1"/>
<keyword evidence="2" id="KW-1003">Cell membrane</keyword>
<dbReference type="GO" id="GO:0016020">
    <property type="term" value="C:membrane"/>
    <property type="evidence" value="ECO:0007669"/>
    <property type="project" value="InterPro"/>
</dbReference>
<evidence type="ECO:0000256" key="6">
    <source>
        <dbReference type="ARBA" id="ARBA00023288"/>
    </source>
</evidence>
<reference evidence="8 9" key="1">
    <citation type="submission" date="2016-07" db="EMBL/GenBank/DDBJ databases">
        <title>Draft Genome Sequence of Oceanisphaera psychrotolerans, isolated from coastal sediment samples.</title>
        <authorList>
            <person name="Zhuo S."/>
            <person name="Ruan Z."/>
        </authorList>
    </citation>
    <scope>NUCLEOTIDE SEQUENCE [LARGE SCALE GENOMIC DNA]</scope>
    <source>
        <strain evidence="8 9">LAM-WHM-ZC</strain>
    </source>
</reference>
<evidence type="ECO:0000256" key="5">
    <source>
        <dbReference type="ARBA" id="ARBA00023139"/>
    </source>
</evidence>
<evidence type="ECO:0000256" key="2">
    <source>
        <dbReference type="ARBA" id="ARBA00022475"/>
    </source>
</evidence>
<dbReference type="InterPro" id="IPR012556">
    <property type="entry name" value="Entericidin"/>
</dbReference>